<accession>A0AAD8YIW0</accession>
<comment type="caution">
    <text evidence="2">The sequence shown here is derived from an EMBL/GenBank/DDBJ whole genome shotgun (WGS) entry which is preliminary data.</text>
</comment>
<proteinExistence type="predicted"/>
<evidence type="ECO:0000313" key="3">
    <source>
        <dbReference type="Proteomes" id="UP001224775"/>
    </source>
</evidence>
<dbReference type="InterPro" id="IPR057491">
    <property type="entry name" value="DiatomPyrShell"/>
</dbReference>
<sequence>MVVDTLKCRIKSNDATSYYATTTQWLRRPNPGRFRQTYQDMGRGGQAFVETDGRPLNVEMEMWDGPNNTPSSVKFYSEDGRQRPMNVNTNYNGYGGRGGTMSVRNVGSMEFPMRAGVGPGGSGGRSDMMGGGDYGSMGMSSPYDTTPIPSSARGLTVQGGSLKTFKLPSHINAAQVTIKSDGLPVNAKVELWGSSSHVKQVAEVYNDNGQTRPFAAIIDVPGEENTIAVRNTGPLEYPIEVVVEPAGMGMDNMGMGGMERGRMDGGYGRYPDERMMLGDGFDPRMRGLPPGLPPPPPMMGGPPFMLPPPPPY</sequence>
<dbReference type="AlphaFoldDB" id="A0AAD8YIW0"/>
<protein>
    <submittedName>
        <fullName evidence="2">Uncharacterized protein</fullName>
    </submittedName>
</protein>
<organism evidence="2 3">
    <name type="scientific">Skeletonema marinoi</name>
    <dbReference type="NCBI Taxonomy" id="267567"/>
    <lineage>
        <taxon>Eukaryota</taxon>
        <taxon>Sar</taxon>
        <taxon>Stramenopiles</taxon>
        <taxon>Ochrophyta</taxon>
        <taxon>Bacillariophyta</taxon>
        <taxon>Coscinodiscophyceae</taxon>
        <taxon>Thalassiosirophycidae</taxon>
        <taxon>Thalassiosirales</taxon>
        <taxon>Skeletonemataceae</taxon>
        <taxon>Skeletonema</taxon>
        <taxon>Skeletonema marinoi-dohrnii complex</taxon>
    </lineage>
</organism>
<evidence type="ECO:0000256" key="1">
    <source>
        <dbReference type="SAM" id="MobiDB-lite"/>
    </source>
</evidence>
<dbReference type="EMBL" id="JATAAI010000003">
    <property type="protein sequence ID" value="KAK1747113.1"/>
    <property type="molecule type" value="Genomic_DNA"/>
</dbReference>
<feature type="region of interest" description="Disordered" evidence="1">
    <location>
        <begin position="289"/>
        <end position="312"/>
    </location>
</feature>
<dbReference type="Pfam" id="PF25192">
    <property type="entry name" value="DiatomPyrShell"/>
    <property type="match status" value="1"/>
</dbReference>
<dbReference type="Proteomes" id="UP001224775">
    <property type="component" value="Unassembled WGS sequence"/>
</dbReference>
<feature type="compositionally biased region" description="Pro residues" evidence="1">
    <location>
        <begin position="290"/>
        <end position="312"/>
    </location>
</feature>
<reference evidence="2" key="1">
    <citation type="submission" date="2023-06" db="EMBL/GenBank/DDBJ databases">
        <title>Survivors Of The Sea: Transcriptome response of Skeletonema marinoi to long-term dormancy.</title>
        <authorList>
            <person name="Pinder M.I.M."/>
            <person name="Kourtchenko O."/>
            <person name="Robertson E.K."/>
            <person name="Larsson T."/>
            <person name="Maumus F."/>
            <person name="Osuna-Cruz C.M."/>
            <person name="Vancaester E."/>
            <person name="Stenow R."/>
            <person name="Vandepoele K."/>
            <person name="Ploug H."/>
            <person name="Bruchert V."/>
            <person name="Godhe A."/>
            <person name="Topel M."/>
        </authorList>
    </citation>
    <scope>NUCLEOTIDE SEQUENCE</scope>
    <source>
        <strain evidence="2">R05AC</strain>
    </source>
</reference>
<evidence type="ECO:0000313" key="2">
    <source>
        <dbReference type="EMBL" id="KAK1747113.1"/>
    </source>
</evidence>
<gene>
    <name evidence="2" type="ORF">QTG54_002457</name>
</gene>
<name>A0AAD8YIW0_9STRA</name>
<keyword evidence="3" id="KW-1185">Reference proteome</keyword>